<evidence type="ECO:0000313" key="7">
    <source>
        <dbReference type="EMBL" id="GIF04608.1"/>
    </source>
</evidence>
<proteinExistence type="inferred from homology"/>
<keyword evidence="4" id="KW-0442">Lipid degradation</keyword>
<dbReference type="GO" id="GO:0006683">
    <property type="term" value="P:galactosylceramide catabolic process"/>
    <property type="evidence" value="ECO:0007669"/>
    <property type="project" value="InterPro"/>
</dbReference>
<dbReference type="InterPro" id="IPR013785">
    <property type="entry name" value="Aldolase_TIM"/>
</dbReference>
<dbReference type="Proteomes" id="UP000629619">
    <property type="component" value="Unassembled WGS sequence"/>
</dbReference>
<dbReference type="InterPro" id="IPR049161">
    <property type="entry name" value="GH59_cat"/>
</dbReference>
<dbReference type="SUPFAM" id="SSF51445">
    <property type="entry name" value="(Trans)glycosidases"/>
    <property type="match status" value="1"/>
</dbReference>
<evidence type="ECO:0000256" key="2">
    <source>
        <dbReference type="ARBA" id="ARBA00012657"/>
    </source>
</evidence>
<evidence type="ECO:0000256" key="3">
    <source>
        <dbReference type="ARBA" id="ARBA00022919"/>
    </source>
</evidence>
<evidence type="ECO:0000256" key="5">
    <source>
        <dbReference type="ARBA" id="ARBA00033098"/>
    </source>
</evidence>
<keyword evidence="3" id="KW-0746">Sphingolipid metabolism</keyword>
<keyword evidence="4" id="KW-0443">Lipid metabolism</keyword>
<dbReference type="GO" id="GO:0005764">
    <property type="term" value="C:lysosome"/>
    <property type="evidence" value="ECO:0007669"/>
    <property type="project" value="TreeGrafter"/>
</dbReference>
<keyword evidence="8" id="KW-1185">Reference proteome</keyword>
<evidence type="ECO:0000259" key="6">
    <source>
        <dbReference type="Pfam" id="PF02057"/>
    </source>
</evidence>
<dbReference type="Pfam" id="PF02057">
    <property type="entry name" value="Glyco_hydro_59"/>
    <property type="match status" value="2"/>
</dbReference>
<dbReference type="GO" id="GO:0004336">
    <property type="term" value="F:galactosylceramidase activity"/>
    <property type="evidence" value="ECO:0007669"/>
    <property type="project" value="UniProtKB-EC"/>
</dbReference>
<evidence type="ECO:0000256" key="4">
    <source>
        <dbReference type="ARBA" id="ARBA00022963"/>
    </source>
</evidence>
<dbReference type="InterPro" id="IPR001286">
    <property type="entry name" value="Glyco_hydro_59"/>
</dbReference>
<comment type="similarity">
    <text evidence="1">Belongs to the glycosyl hydrolase 59 family.</text>
</comment>
<reference evidence="7" key="1">
    <citation type="submission" date="2021-01" db="EMBL/GenBank/DDBJ databases">
        <title>Whole genome shotgun sequence of Actinoplanes siamensis NBRC 109076.</title>
        <authorList>
            <person name="Komaki H."/>
            <person name="Tamura T."/>
        </authorList>
    </citation>
    <scope>NUCLEOTIDE SEQUENCE</scope>
    <source>
        <strain evidence="7">NBRC 109076</strain>
    </source>
</reference>
<sequence>MGAPGWIGNGNILSTDTINYLLSWLGCARQHNLTIGYLTAGQNEKKYDANWTISLRNALNSNGGAATFNWYKNLRSALNSHGHSSVKIVASDDFGWGPADEAQRDPAFGAAISVYGSHYVCGYRSALSNGPSSTNAIKLRQGTLGE</sequence>
<feature type="domain" description="Glycosyl hydrolase family 59 catalytic" evidence="6">
    <location>
        <begin position="69"/>
        <end position="126"/>
    </location>
</feature>
<name>A0A919N585_9ACTN</name>
<dbReference type="AlphaFoldDB" id="A0A919N585"/>
<dbReference type="PANTHER" id="PTHR15172:SF1">
    <property type="entry name" value="GALACTOCEREBROSIDASE"/>
    <property type="match status" value="1"/>
</dbReference>
<feature type="domain" description="Glycosyl hydrolase family 59 catalytic" evidence="6">
    <location>
        <begin position="2"/>
        <end position="63"/>
    </location>
</feature>
<evidence type="ECO:0000313" key="8">
    <source>
        <dbReference type="Proteomes" id="UP000629619"/>
    </source>
</evidence>
<gene>
    <name evidence="7" type="ORF">Asi03nite_21460</name>
</gene>
<evidence type="ECO:0000256" key="1">
    <source>
        <dbReference type="ARBA" id="ARBA00005637"/>
    </source>
</evidence>
<dbReference type="PANTHER" id="PTHR15172">
    <property type="entry name" value="GALACTOCEREBROSIDASE"/>
    <property type="match status" value="1"/>
</dbReference>
<protein>
    <recommendedName>
        <fullName evidence="2">galactosylceramidase</fullName>
        <ecNumber evidence="2">3.2.1.46</ecNumber>
    </recommendedName>
    <alternativeName>
        <fullName evidence="5">Galactosylceramidase</fullName>
    </alternativeName>
</protein>
<organism evidence="7 8">
    <name type="scientific">Actinoplanes siamensis</name>
    <dbReference type="NCBI Taxonomy" id="1223317"/>
    <lineage>
        <taxon>Bacteria</taxon>
        <taxon>Bacillati</taxon>
        <taxon>Actinomycetota</taxon>
        <taxon>Actinomycetes</taxon>
        <taxon>Micromonosporales</taxon>
        <taxon>Micromonosporaceae</taxon>
        <taxon>Actinoplanes</taxon>
    </lineage>
</organism>
<accession>A0A919N585</accession>
<dbReference type="GO" id="GO:0016020">
    <property type="term" value="C:membrane"/>
    <property type="evidence" value="ECO:0007669"/>
    <property type="project" value="GOC"/>
</dbReference>
<comment type="caution">
    <text evidence="7">The sequence shown here is derived from an EMBL/GenBank/DDBJ whole genome shotgun (WGS) entry which is preliminary data.</text>
</comment>
<dbReference type="InterPro" id="IPR017853">
    <property type="entry name" value="GH"/>
</dbReference>
<dbReference type="EC" id="3.2.1.46" evidence="2"/>
<dbReference type="EMBL" id="BOMW01000020">
    <property type="protein sequence ID" value="GIF04608.1"/>
    <property type="molecule type" value="Genomic_DNA"/>
</dbReference>
<dbReference type="Gene3D" id="3.20.20.70">
    <property type="entry name" value="Aldolase class I"/>
    <property type="match status" value="2"/>
</dbReference>
<dbReference type="RefSeq" id="WP_275409358.1">
    <property type="nucleotide sequence ID" value="NZ_BOMW01000020.1"/>
</dbReference>